<feature type="domain" description="Protein kinase" evidence="11">
    <location>
        <begin position="1"/>
        <end position="159"/>
    </location>
</feature>
<feature type="active site" description="Proton acceptor" evidence="6">
    <location>
        <position position="15"/>
    </location>
</feature>
<keyword evidence="5 7" id="KW-0067">ATP-binding</keyword>
<dbReference type="InterPro" id="IPR000719">
    <property type="entry name" value="Prot_kinase_dom"/>
</dbReference>
<keyword evidence="9" id="KW-0175">Coiled coil</keyword>
<evidence type="ECO:0000256" key="7">
    <source>
        <dbReference type="PIRSR" id="PIRSR630616-2"/>
    </source>
</evidence>
<dbReference type="GO" id="GO:0005524">
    <property type="term" value="F:ATP binding"/>
    <property type="evidence" value="ECO:0007669"/>
    <property type="project" value="UniProtKB-KW"/>
</dbReference>
<dbReference type="Pfam" id="PF00069">
    <property type="entry name" value="Pkinase"/>
    <property type="match status" value="1"/>
</dbReference>
<dbReference type="PROSITE" id="PS50011">
    <property type="entry name" value="PROTEIN_KINASE_DOM"/>
    <property type="match status" value="1"/>
</dbReference>
<evidence type="ECO:0000256" key="2">
    <source>
        <dbReference type="ARBA" id="ARBA00022679"/>
    </source>
</evidence>
<evidence type="ECO:0000313" key="13">
    <source>
        <dbReference type="Proteomes" id="UP000054937"/>
    </source>
</evidence>
<dbReference type="InParanoid" id="A0A0V0R5X1"/>
<evidence type="ECO:0000259" key="11">
    <source>
        <dbReference type="PROSITE" id="PS50011"/>
    </source>
</evidence>
<dbReference type="Gene3D" id="1.10.510.10">
    <property type="entry name" value="Transferase(Phosphotransferase) domain 1"/>
    <property type="match status" value="2"/>
</dbReference>
<dbReference type="InterPro" id="IPR011009">
    <property type="entry name" value="Kinase-like_dom_sf"/>
</dbReference>
<dbReference type="PROSITE" id="PS00108">
    <property type="entry name" value="PROTEIN_KINASE_ST"/>
    <property type="match status" value="1"/>
</dbReference>
<keyword evidence="1" id="KW-0723">Serine/threonine-protein kinase</keyword>
<organism evidence="12 13">
    <name type="scientific">Pseudocohnilembus persalinus</name>
    <name type="common">Ciliate</name>
    <dbReference type="NCBI Taxonomy" id="266149"/>
    <lineage>
        <taxon>Eukaryota</taxon>
        <taxon>Sar</taxon>
        <taxon>Alveolata</taxon>
        <taxon>Ciliophora</taxon>
        <taxon>Intramacronucleata</taxon>
        <taxon>Oligohymenophorea</taxon>
        <taxon>Scuticociliatia</taxon>
        <taxon>Philasterida</taxon>
        <taxon>Pseudocohnilembidae</taxon>
        <taxon>Pseudocohnilembus</taxon>
    </lineage>
</organism>
<feature type="region of interest" description="Disordered" evidence="10">
    <location>
        <begin position="158"/>
        <end position="178"/>
    </location>
</feature>
<evidence type="ECO:0000256" key="1">
    <source>
        <dbReference type="ARBA" id="ARBA00022527"/>
    </source>
</evidence>
<feature type="compositionally biased region" description="Low complexity" evidence="10">
    <location>
        <begin position="291"/>
        <end position="305"/>
    </location>
</feature>
<feature type="binding site" evidence="7">
    <location>
        <position position="35"/>
    </location>
    <ligand>
        <name>ATP</name>
        <dbReference type="ChEBI" id="CHEBI:30616"/>
    </ligand>
</feature>
<dbReference type="EMBL" id="LDAU01000043">
    <property type="protein sequence ID" value="KRX09875.1"/>
    <property type="molecule type" value="Genomic_DNA"/>
</dbReference>
<feature type="coiled-coil region" evidence="9">
    <location>
        <begin position="114"/>
        <end position="148"/>
    </location>
</feature>
<protein>
    <submittedName>
        <fullName evidence="12">Protein kinase-like domain</fullName>
    </submittedName>
</protein>
<feature type="region of interest" description="Disordered" evidence="10">
    <location>
        <begin position="257"/>
        <end position="305"/>
    </location>
</feature>
<name>A0A0V0R5X1_PSEPJ</name>
<gene>
    <name evidence="12" type="ORF">PPERSA_03937</name>
</gene>
<keyword evidence="4 12" id="KW-0418">Kinase</keyword>
<keyword evidence="2" id="KW-0808">Transferase</keyword>
<feature type="cross-link" description="Glycyl lysine isopeptide (Lys-Gly) (interchain with G-Cter in SUMO2)" evidence="8">
    <location>
        <position position="17"/>
    </location>
</feature>
<feature type="compositionally biased region" description="Polar residues" evidence="10">
    <location>
        <begin position="161"/>
        <end position="178"/>
    </location>
</feature>
<evidence type="ECO:0000256" key="9">
    <source>
        <dbReference type="SAM" id="Coils"/>
    </source>
</evidence>
<evidence type="ECO:0000256" key="3">
    <source>
        <dbReference type="ARBA" id="ARBA00022741"/>
    </source>
</evidence>
<dbReference type="SUPFAM" id="SSF53067">
    <property type="entry name" value="Actin-like ATPase domain"/>
    <property type="match status" value="1"/>
</dbReference>
<sequence length="729" mass="84867">MSLAYLHEQGIMHRDLKPDNILFRDDESLNCVLADLGLAQKVDAPVFLFTRCGTFGYVAPEIWRAGDKFSKYKETCFDLLQKLLENDENIRITAKEALKHEFFADKNQISRLQIKKNQQQMEKRKQEILKLKQDFQNITIKNQQVKQNIKNNLQKGEELSTHTGSPVQIKQSTSNGQNNQIKIKQGEIEQNLQNNNQNKVQQNNLKLDINIKQEQKKDSNTDLEYKDQDINKIKQFPISPFFSPIGRIQAYDRFNFKQENNDDNSNNYNGNQKSDNNPDQNQNNISDKNDNQNQQEQQEQQQKSQLVKKLGLKLKINVQPSYNKVSEEDGLSFYQGCSPILKGRVDQKDFQKQLGTLDSLDPSPNDKDMRNLGVDAFLYNLQQNDQKDEIDQEKLNLEKSKPEQLQQRQPVQQQINNAIEVGATRTKIFARKIQEGEILQQDQNEIIETQELFQDQSIEDSILNFLVQKQLKENCQGIVISFCGPVNYEKQELIQADALRKKIQCFQTKNQKIVQKLQQKWKSLQNIQIMNDGHSIGYALIYQNKEIFQNLNTFPSLILGLGTHPAICIVNQKNQAYNLVTIDSRKITDQNNKNISVSKLCSKNIWEKLENVEKFTQNVCQSLKLIMDQIFKIHQIKFQSIFLCGGIMNNVEQIRVNSFLQENKCLDEKIEIKNYQNHIKFMTKDEELLPFISKGLIQYIQQQNNVNQTSNFQINPEDISDINKLRFYV</sequence>
<evidence type="ECO:0000256" key="4">
    <source>
        <dbReference type="ARBA" id="ARBA00022777"/>
    </source>
</evidence>
<evidence type="ECO:0000256" key="6">
    <source>
        <dbReference type="PIRSR" id="PIRSR630616-1"/>
    </source>
</evidence>
<dbReference type="Proteomes" id="UP000054937">
    <property type="component" value="Unassembled WGS sequence"/>
</dbReference>
<evidence type="ECO:0000256" key="8">
    <source>
        <dbReference type="PIRSR" id="PIRSR630616-3"/>
    </source>
</evidence>
<evidence type="ECO:0000256" key="10">
    <source>
        <dbReference type="SAM" id="MobiDB-lite"/>
    </source>
</evidence>
<dbReference type="InterPro" id="IPR008271">
    <property type="entry name" value="Ser/Thr_kinase_AS"/>
</dbReference>
<reference evidence="12 13" key="1">
    <citation type="journal article" date="2015" name="Sci. Rep.">
        <title>Genome of the facultative scuticociliatosis pathogen Pseudocohnilembus persalinus provides insight into its virulence through horizontal gene transfer.</title>
        <authorList>
            <person name="Xiong J."/>
            <person name="Wang G."/>
            <person name="Cheng J."/>
            <person name="Tian M."/>
            <person name="Pan X."/>
            <person name="Warren A."/>
            <person name="Jiang C."/>
            <person name="Yuan D."/>
            <person name="Miao W."/>
        </authorList>
    </citation>
    <scope>NUCLEOTIDE SEQUENCE [LARGE SCALE GENOMIC DNA]</scope>
    <source>
        <strain evidence="12">36N120E</strain>
    </source>
</reference>
<evidence type="ECO:0000256" key="5">
    <source>
        <dbReference type="ARBA" id="ARBA00022840"/>
    </source>
</evidence>
<keyword evidence="3 7" id="KW-0547">Nucleotide-binding</keyword>
<feature type="compositionally biased region" description="Low complexity" evidence="10">
    <location>
        <begin position="263"/>
        <end position="277"/>
    </location>
</feature>
<proteinExistence type="predicted"/>
<keyword evidence="13" id="KW-1185">Reference proteome</keyword>
<evidence type="ECO:0000313" key="12">
    <source>
        <dbReference type="EMBL" id="KRX09875.1"/>
    </source>
</evidence>
<dbReference type="SUPFAM" id="SSF56112">
    <property type="entry name" value="Protein kinase-like (PK-like)"/>
    <property type="match status" value="1"/>
</dbReference>
<accession>A0A0V0R5X1</accession>
<dbReference type="SMART" id="SM00220">
    <property type="entry name" value="S_TKc"/>
    <property type="match status" value="1"/>
</dbReference>
<dbReference type="InterPro" id="IPR030616">
    <property type="entry name" value="Aur-like"/>
</dbReference>
<dbReference type="InterPro" id="IPR043129">
    <property type="entry name" value="ATPase_NBD"/>
</dbReference>
<dbReference type="AlphaFoldDB" id="A0A0V0R5X1"/>
<dbReference type="GO" id="GO:0004674">
    <property type="term" value="F:protein serine/threonine kinase activity"/>
    <property type="evidence" value="ECO:0007669"/>
    <property type="project" value="UniProtKB-KW"/>
</dbReference>
<comment type="caution">
    <text evidence="12">The sequence shown here is derived from an EMBL/GenBank/DDBJ whole genome shotgun (WGS) entry which is preliminary data.</text>
</comment>
<dbReference type="PANTHER" id="PTHR24350">
    <property type="entry name" value="SERINE/THREONINE-PROTEIN KINASE IAL-RELATED"/>
    <property type="match status" value="1"/>
</dbReference>